<dbReference type="RefSeq" id="WP_203147193.1">
    <property type="nucleotide sequence ID" value="NZ_JAEVHL010000012.1"/>
</dbReference>
<dbReference type="PANTHER" id="PTHR10138:SF0">
    <property type="entry name" value="TRYPTOPHAN 2,3-DIOXYGENASE"/>
    <property type="match status" value="1"/>
</dbReference>
<evidence type="ECO:0000313" key="2">
    <source>
        <dbReference type="Proteomes" id="UP000622245"/>
    </source>
</evidence>
<gene>
    <name evidence="1" type="ORF">JM949_04630</name>
</gene>
<dbReference type="Pfam" id="PF03301">
    <property type="entry name" value="Trp_dioxygenase"/>
    <property type="match status" value="1"/>
</dbReference>
<reference evidence="1 2" key="1">
    <citation type="submission" date="2021-01" db="EMBL/GenBank/DDBJ databases">
        <title>Draft genome sequence of Micromonospora sp. strain STR1s_6.</title>
        <authorList>
            <person name="Karlyshev A."/>
            <person name="Jawad R."/>
        </authorList>
    </citation>
    <scope>NUCLEOTIDE SEQUENCE [LARGE SCALE GENOMIC DNA]</scope>
    <source>
        <strain evidence="1 2">STR1S-6</strain>
    </source>
</reference>
<comment type="caution">
    <text evidence="1">The sequence shown here is derived from an EMBL/GenBank/DDBJ whole genome shotgun (WGS) entry which is preliminary data.</text>
</comment>
<sequence>MLTSPLPPVLPGSGTDDYARYMRTDELLALQRGPAEWVHPDELLFQIVHQSSELWLKLTRSHLSRALTHVGVGEVGAAELLIRRAAEALRLITEHLHILRSLPPAQFAVIRPVLGTGSGFESPGWRLLRTASTELDIAFSRLLSALRLTATDLYRGTAPSDPLYRLAEALVGFDERIALWRTEHYTVATRVIGQGVLGTRHTPVDSLSKLISHRRFPTLWEARAALMDASAPAACPGQVQR</sequence>
<dbReference type="EMBL" id="JAEVHL010000012">
    <property type="protein sequence ID" value="MBM0274783.1"/>
    <property type="molecule type" value="Genomic_DNA"/>
</dbReference>
<protein>
    <submittedName>
        <fullName evidence="1">Tryptophan 2,3-dioxygenase</fullName>
    </submittedName>
</protein>
<accession>A0ABS1YBM9</accession>
<dbReference type="InterPro" id="IPR037217">
    <property type="entry name" value="Trp/Indoleamine_2_3_dOase-like"/>
</dbReference>
<evidence type="ECO:0000313" key="1">
    <source>
        <dbReference type="EMBL" id="MBM0274783.1"/>
    </source>
</evidence>
<name>A0ABS1YBM9_9ACTN</name>
<dbReference type="SUPFAM" id="SSF140959">
    <property type="entry name" value="Indolic compounds 2,3-dioxygenase-like"/>
    <property type="match status" value="1"/>
</dbReference>
<dbReference type="PANTHER" id="PTHR10138">
    <property type="entry name" value="TRYPTOPHAN 2,3-DIOXYGENASE"/>
    <property type="match status" value="1"/>
</dbReference>
<dbReference type="Proteomes" id="UP000622245">
    <property type="component" value="Unassembled WGS sequence"/>
</dbReference>
<dbReference type="InterPro" id="IPR004981">
    <property type="entry name" value="Trp_2_3_dOase"/>
</dbReference>
<dbReference type="Gene3D" id="1.20.58.480">
    <property type="match status" value="2"/>
</dbReference>
<proteinExistence type="predicted"/>
<keyword evidence="2" id="KW-1185">Reference proteome</keyword>
<organism evidence="1 2">
    <name type="scientific">Micromonospora tarensis</name>
    <dbReference type="NCBI Taxonomy" id="2806100"/>
    <lineage>
        <taxon>Bacteria</taxon>
        <taxon>Bacillati</taxon>
        <taxon>Actinomycetota</taxon>
        <taxon>Actinomycetes</taxon>
        <taxon>Micromonosporales</taxon>
        <taxon>Micromonosporaceae</taxon>
        <taxon>Micromonospora</taxon>
    </lineage>
</organism>